<sequence length="875" mass="98117">MKRYLYLVSSQRLCQQQKSDSNFRVITSSPQAARTLKVSHYSLEALAEHILRDNSLRIAPLLQSSRLLSVAVNNVIETTDIEATKRALDSGLKAILRAGIDTDVVAKVGSFRTKQIAALAKNYTNLLREQGIVDSASVFWQASQVKIRRQSLLVYGYFNPRVDQLHFLDAISGDGSVMLLPCNESNIFSENQKAASWLQKQGWEIQEWKEAPLTVGEQLQACFLQGTSEHAAVTAHIYPHIEAEVRGVLARVKSLLHEGTPANEIVLVARDDAFYGSKVLDVAQEYNLPVRAFYGVPLNATRLGAWVQLLLEVIQEKFPFESTAKLLSHPLCTALSTNVWQEARKQHPSKLLEWQNLGVNLALLDWCYEDTRANWVEKIQDVLNKYQIRSCAGRWAKEIVAYYKFQDALVDLAKPEDEVISLEEFAADIIGTLALLTVPAQPGRGGVELHTPLSLFGATYKYVFVLGAVEGILPAPIQDDPMLDFYERKQLRQQGLKLEDAATSARREAISFYALLQIPTERIIFSYPQMLKDATIPSPYLTQLGINALEAPPKPVASFEEARRIYLRQNSVLSDDSDDVLPHAFHAWQVEKRRSGAEAYDEYDGVIGLPLDPGTRVFSASQLTDAGQCAFKWFANKVLRLQELEEAELELSALLRGNLYHRSLELAVLGVTDLTQITTNLEAAFLQAEQDCQLPVLSAWEARRTEHLQILNYACSQPDFIKQEAQILQPETKFTAQWFGLTVTGSIDRIDRTPQGLVLLDYKTSSQAPPGVKDEFGKANIDIQMSLYAHVASTNLFPGETVQDAYYYSLTKGEKLSKKQPSEETLQAIAEKIKNYLQKGYYPVEPDINQDACRYCAYDLVCRKGVRQSRKGGNS</sequence>
<dbReference type="InterPro" id="IPR038726">
    <property type="entry name" value="PDDEXK_AddAB-type"/>
</dbReference>
<evidence type="ECO:0000259" key="6">
    <source>
        <dbReference type="Pfam" id="PF12705"/>
    </source>
</evidence>
<dbReference type="Gene3D" id="3.40.50.300">
    <property type="entry name" value="P-loop containing nucleotide triphosphate hydrolases"/>
    <property type="match status" value="1"/>
</dbReference>
<keyword evidence="1" id="KW-0540">Nuclease</keyword>
<dbReference type="SUPFAM" id="SSF52980">
    <property type="entry name" value="Restriction endonuclease-like"/>
    <property type="match status" value="1"/>
</dbReference>
<keyword evidence="3" id="KW-0347">Helicase</keyword>
<dbReference type="SUPFAM" id="SSF52540">
    <property type="entry name" value="P-loop containing nucleoside triphosphate hydrolases"/>
    <property type="match status" value="1"/>
</dbReference>
<keyword evidence="8" id="KW-1185">Reference proteome</keyword>
<keyword evidence="3" id="KW-0067">ATP-binding</keyword>
<dbReference type="Proteomes" id="UP000271624">
    <property type="component" value="Unassembled WGS sequence"/>
</dbReference>
<keyword evidence="2" id="KW-0227">DNA damage</keyword>
<organism evidence="7 8">
    <name type="scientific">Dulcicalothrix desertica PCC 7102</name>
    <dbReference type="NCBI Taxonomy" id="232991"/>
    <lineage>
        <taxon>Bacteria</taxon>
        <taxon>Bacillati</taxon>
        <taxon>Cyanobacteriota</taxon>
        <taxon>Cyanophyceae</taxon>
        <taxon>Nostocales</taxon>
        <taxon>Calotrichaceae</taxon>
        <taxon>Dulcicalothrix</taxon>
    </lineage>
</organism>
<reference evidence="7" key="1">
    <citation type="submission" date="2018-12" db="EMBL/GenBank/DDBJ databases">
        <authorList>
            <person name="Will S."/>
            <person name="Neumann-Schaal M."/>
            <person name="Henke P."/>
        </authorList>
    </citation>
    <scope>NUCLEOTIDE SEQUENCE</scope>
    <source>
        <strain evidence="7">PCC 7102</strain>
    </source>
</reference>
<dbReference type="AlphaFoldDB" id="A0A433V350"/>
<keyword evidence="5" id="KW-0234">DNA repair</keyword>
<dbReference type="GO" id="GO:0004527">
    <property type="term" value="F:exonuclease activity"/>
    <property type="evidence" value="ECO:0007669"/>
    <property type="project" value="UniProtKB-KW"/>
</dbReference>
<dbReference type="InterPro" id="IPR027417">
    <property type="entry name" value="P-loop_NTPase"/>
</dbReference>
<dbReference type="RefSeq" id="WP_127085404.1">
    <property type="nucleotide sequence ID" value="NZ_RSCL01000023.1"/>
</dbReference>
<dbReference type="OrthoDB" id="442932at2"/>
<protein>
    <recommendedName>
        <fullName evidence="6">PD-(D/E)XK endonuclease-like domain-containing protein</fullName>
    </recommendedName>
</protein>
<evidence type="ECO:0000313" key="7">
    <source>
        <dbReference type="EMBL" id="RUT00523.1"/>
    </source>
</evidence>
<dbReference type="InterPro" id="IPR011335">
    <property type="entry name" value="Restrct_endonuc-II-like"/>
</dbReference>
<evidence type="ECO:0000256" key="5">
    <source>
        <dbReference type="ARBA" id="ARBA00023204"/>
    </source>
</evidence>
<comment type="caution">
    <text evidence="7">The sequence shown here is derived from an EMBL/GenBank/DDBJ whole genome shotgun (WGS) entry which is preliminary data.</text>
</comment>
<gene>
    <name evidence="7" type="ORF">DSM106972_072940</name>
</gene>
<dbReference type="InterPro" id="IPR011604">
    <property type="entry name" value="PDDEXK-like_dom_sf"/>
</dbReference>
<reference evidence="7" key="2">
    <citation type="journal article" date="2019" name="Genome Biol. Evol.">
        <title>Day and night: Metabolic profiles and evolutionary relationships of six axenic non-marine cyanobacteria.</title>
        <authorList>
            <person name="Will S.E."/>
            <person name="Henke P."/>
            <person name="Boedeker C."/>
            <person name="Huang S."/>
            <person name="Brinkmann H."/>
            <person name="Rohde M."/>
            <person name="Jarek M."/>
            <person name="Friedl T."/>
            <person name="Seufert S."/>
            <person name="Schumacher M."/>
            <person name="Overmann J."/>
            <person name="Neumann-Schaal M."/>
            <person name="Petersen J."/>
        </authorList>
    </citation>
    <scope>NUCLEOTIDE SEQUENCE [LARGE SCALE GENOMIC DNA]</scope>
    <source>
        <strain evidence="7">PCC 7102</strain>
    </source>
</reference>
<name>A0A433V350_9CYAN</name>
<proteinExistence type="predicted"/>
<accession>A0A433V350</accession>
<keyword evidence="4" id="KW-0378">Hydrolase</keyword>
<dbReference type="GO" id="GO:0004386">
    <property type="term" value="F:helicase activity"/>
    <property type="evidence" value="ECO:0007669"/>
    <property type="project" value="UniProtKB-KW"/>
</dbReference>
<evidence type="ECO:0000256" key="4">
    <source>
        <dbReference type="ARBA" id="ARBA00022839"/>
    </source>
</evidence>
<dbReference type="Gene3D" id="3.90.320.10">
    <property type="match status" value="1"/>
</dbReference>
<dbReference type="Pfam" id="PF12705">
    <property type="entry name" value="PDDEXK_1"/>
    <property type="match status" value="1"/>
</dbReference>
<evidence type="ECO:0000256" key="2">
    <source>
        <dbReference type="ARBA" id="ARBA00022763"/>
    </source>
</evidence>
<keyword evidence="4" id="KW-0269">Exonuclease</keyword>
<evidence type="ECO:0000313" key="8">
    <source>
        <dbReference type="Proteomes" id="UP000271624"/>
    </source>
</evidence>
<evidence type="ECO:0000256" key="3">
    <source>
        <dbReference type="ARBA" id="ARBA00022806"/>
    </source>
</evidence>
<feature type="domain" description="PD-(D/E)XK endonuclease-like" evidence="6">
    <location>
        <begin position="618"/>
        <end position="863"/>
    </location>
</feature>
<evidence type="ECO:0000256" key="1">
    <source>
        <dbReference type="ARBA" id="ARBA00022722"/>
    </source>
</evidence>
<keyword evidence="3" id="KW-0547">Nucleotide-binding</keyword>
<dbReference type="EMBL" id="RSCL01000023">
    <property type="protein sequence ID" value="RUT00523.1"/>
    <property type="molecule type" value="Genomic_DNA"/>
</dbReference>
<dbReference type="GO" id="GO:0006281">
    <property type="term" value="P:DNA repair"/>
    <property type="evidence" value="ECO:0007669"/>
    <property type="project" value="UniProtKB-KW"/>
</dbReference>